<comment type="caution">
    <text evidence="2">The sequence shown here is derived from an EMBL/GenBank/DDBJ whole genome shotgun (WGS) entry which is preliminary data.</text>
</comment>
<keyword evidence="3" id="KW-1185">Reference proteome</keyword>
<evidence type="ECO:0000313" key="2">
    <source>
        <dbReference type="EMBL" id="KAA1260241.1"/>
    </source>
</evidence>
<dbReference type="InterPro" id="IPR010869">
    <property type="entry name" value="DUF1501"/>
</dbReference>
<accession>A0A5B1CJ14</accession>
<feature type="region of interest" description="Disordered" evidence="1">
    <location>
        <begin position="102"/>
        <end position="121"/>
    </location>
</feature>
<protein>
    <recommendedName>
        <fullName evidence="4">Sulfatase</fullName>
    </recommendedName>
</protein>
<evidence type="ECO:0008006" key="4">
    <source>
        <dbReference type="Google" id="ProtNLM"/>
    </source>
</evidence>
<dbReference type="AlphaFoldDB" id="A0A5B1CJ14"/>
<dbReference type="Proteomes" id="UP000322699">
    <property type="component" value="Unassembled WGS sequence"/>
</dbReference>
<dbReference type="PANTHER" id="PTHR43737:SF1">
    <property type="entry name" value="DUF1501 DOMAIN-CONTAINING PROTEIN"/>
    <property type="match status" value="1"/>
</dbReference>
<dbReference type="Pfam" id="PF07394">
    <property type="entry name" value="DUF1501"/>
    <property type="match status" value="1"/>
</dbReference>
<organism evidence="2 3">
    <name type="scientific">Rubripirellula obstinata</name>
    <dbReference type="NCBI Taxonomy" id="406547"/>
    <lineage>
        <taxon>Bacteria</taxon>
        <taxon>Pseudomonadati</taxon>
        <taxon>Planctomycetota</taxon>
        <taxon>Planctomycetia</taxon>
        <taxon>Pirellulales</taxon>
        <taxon>Pirellulaceae</taxon>
        <taxon>Rubripirellula</taxon>
    </lineage>
</organism>
<dbReference type="RefSeq" id="WP_068260840.1">
    <property type="nucleotide sequence ID" value="NZ_LWSK01000019.1"/>
</dbReference>
<evidence type="ECO:0000256" key="1">
    <source>
        <dbReference type="SAM" id="MobiDB-lite"/>
    </source>
</evidence>
<proteinExistence type="predicted"/>
<name>A0A5B1CJ14_9BACT</name>
<dbReference type="PANTHER" id="PTHR43737">
    <property type="entry name" value="BLL7424 PROTEIN"/>
    <property type="match status" value="1"/>
</dbReference>
<reference evidence="2 3" key="1">
    <citation type="submission" date="2019-08" db="EMBL/GenBank/DDBJ databases">
        <title>Deep-cultivation of Planctomycetes and their phenomic and genomic characterization uncovers novel biology.</title>
        <authorList>
            <person name="Wiegand S."/>
            <person name="Jogler M."/>
            <person name="Boedeker C."/>
            <person name="Pinto D."/>
            <person name="Vollmers J."/>
            <person name="Rivas-Marin E."/>
            <person name="Kohn T."/>
            <person name="Peeters S.H."/>
            <person name="Heuer A."/>
            <person name="Rast P."/>
            <person name="Oberbeckmann S."/>
            <person name="Bunk B."/>
            <person name="Jeske O."/>
            <person name="Meyerdierks A."/>
            <person name="Storesund J.E."/>
            <person name="Kallscheuer N."/>
            <person name="Luecker S."/>
            <person name="Lage O.M."/>
            <person name="Pohl T."/>
            <person name="Merkel B.J."/>
            <person name="Hornburger P."/>
            <person name="Mueller R.-W."/>
            <person name="Bruemmer F."/>
            <person name="Labrenz M."/>
            <person name="Spormann A.M."/>
            <person name="Op Den Camp H."/>
            <person name="Overmann J."/>
            <person name="Amann R."/>
            <person name="Jetten M.S.M."/>
            <person name="Mascher T."/>
            <person name="Medema M.H."/>
            <person name="Devos D.P."/>
            <person name="Kaster A.-K."/>
            <person name="Ovreas L."/>
            <person name="Rohde M."/>
            <person name="Galperin M.Y."/>
            <person name="Jogler C."/>
        </authorList>
    </citation>
    <scope>NUCLEOTIDE SEQUENCE [LARGE SCALE GENOMIC DNA]</scope>
    <source>
        <strain evidence="2 3">LF1</strain>
    </source>
</reference>
<dbReference type="SUPFAM" id="SSF53649">
    <property type="entry name" value="Alkaline phosphatase-like"/>
    <property type="match status" value="1"/>
</dbReference>
<feature type="compositionally biased region" description="Polar residues" evidence="1">
    <location>
        <begin position="183"/>
        <end position="198"/>
    </location>
</feature>
<gene>
    <name evidence="2" type="ORF">LF1_27800</name>
</gene>
<dbReference type="EMBL" id="VRLW01000001">
    <property type="protein sequence ID" value="KAA1260241.1"/>
    <property type="molecule type" value="Genomic_DNA"/>
</dbReference>
<feature type="region of interest" description="Disordered" evidence="1">
    <location>
        <begin position="173"/>
        <end position="209"/>
    </location>
</feature>
<dbReference type="OrthoDB" id="127333at2"/>
<dbReference type="InterPro" id="IPR017850">
    <property type="entry name" value="Alkaline_phosphatase_core_sf"/>
</dbReference>
<sequence length="446" mass="47502">MHRRSIFQAAATGVCTVTASGWMPAFADRVAEDPNRRRHCIVLWMGGGPSQLDTFDPKPNHENGGEFGEIVTNVPGIRISEHLPQLAKQADKLAIVRSLSTKEGDHTRGTHLMQTGQTPMGAIDYPSMGSVLARELGDTKDALPNFISVGQGQLFSDSSTGSGFLGPRYSPLRVTGSGGQFQRPGNDSNQDSSRNFASLNVPGLRPPAGVETDRMARRLDLLKSHQASFVGQHVSPAALAHQTVYEGAVQLMNGDSASAFDLSKEPKKLRQDYGGGVFGQGCLLARRLVEHGAAFVEVNLDSSTTASVGWDTHSNIFESVKSLSQELDSGWATLMRDLEDRGLLESTTILWMGEFGRTPNINSQGGRDHFPQAWTCVLGGGGIAGGQAYGRTSADGVHVEENKCGVGNVLATLCSALGVDPATQHETNTGRPVAIVDADPIDDLLA</sequence>
<evidence type="ECO:0000313" key="3">
    <source>
        <dbReference type="Proteomes" id="UP000322699"/>
    </source>
</evidence>